<dbReference type="EMBL" id="DVLX01000090">
    <property type="protein sequence ID" value="HIU00091.1"/>
    <property type="molecule type" value="Genomic_DNA"/>
</dbReference>
<accession>A0A9D1HD80</accession>
<reference evidence="3" key="2">
    <citation type="journal article" date="2021" name="PeerJ">
        <title>Extensive microbial diversity within the chicken gut microbiome revealed by metagenomics and culture.</title>
        <authorList>
            <person name="Gilroy R."/>
            <person name="Ravi A."/>
            <person name="Getino M."/>
            <person name="Pursley I."/>
            <person name="Horton D.L."/>
            <person name="Alikhan N.F."/>
            <person name="Baker D."/>
            <person name="Gharbi K."/>
            <person name="Hall N."/>
            <person name="Watson M."/>
            <person name="Adriaenssens E.M."/>
            <person name="Foster-Nyarko E."/>
            <person name="Jarju S."/>
            <person name="Secka A."/>
            <person name="Antonio M."/>
            <person name="Oren A."/>
            <person name="Chaudhuri R.R."/>
            <person name="La Ragione R."/>
            <person name="Hildebrand F."/>
            <person name="Pallen M.J."/>
        </authorList>
    </citation>
    <scope>NUCLEOTIDE SEQUENCE</scope>
    <source>
        <strain evidence="3">CHK176-22527</strain>
    </source>
</reference>
<comment type="caution">
    <text evidence="3">The sequence shown here is derived from an EMBL/GenBank/DDBJ whole genome shotgun (WGS) entry which is preliminary data.</text>
</comment>
<organism evidence="3 4">
    <name type="scientific">Candidatus Allocopromorpha excrementavium</name>
    <dbReference type="NCBI Taxonomy" id="2840741"/>
    <lineage>
        <taxon>Bacteria</taxon>
        <taxon>Bacillati</taxon>
        <taxon>Bacillota</taxon>
        <taxon>Clostridia</taxon>
        <taxon>Eubacteriales</taxon>
        <taxon>Eubacteriaceae</taxon>
        <taxon>Eubacteriaceae incertae sedis</taxon>
        <taxon>Candidatus Allocopromorpha</taxon>
    </lineage>
</organism>
<dbReference type="AlphaFoldDB" id="A0A9D1HD80"/>
<dbReference type="GO" id="GO:0003676">
    <property type="term" value="F:nucleic acid binding"/>
    <property type="evidence" value="ECO:0007669"/>
    <property type="project" value="InterPro"/>
</dbReference>
<dbReference type="InterPro" id="IPR002052">
    <property type="entry name" value="DNA_methylase_N6_adenine_CS"/>
</dbReference>
<evidence type="ECO:0000256" key="2">
    <source>
        <dbReference type="ARBA" id="ARBA00022679"/>
    </source>
</evidence>
<dbReference type="NCBIfam" id="TIGR00095">
    <property type="entry name" value="16S rRNA (guanine(966)-N(2))-methyltransferase RsmD"/>
    <property type="match status" value="1"/>
</dbReference>
<dbReference type="PIRSF" id="PIRSF004553">
    <property type="entry name" value="CHP00095"/>
    <property type="match status" value="1"/>
</dbReference>
<dbReference type="EC" id="2.1.1.171" evidence="3"/>
<keyword evidence="2 3" id="KW-0808">Transferase</keyword>
<gene>
    <name evidence="3" type="primary">rsmD</name>
    <name evidence="3" type="ORF">IAD12_07535</name>
</gene>
<reference evidence="3" key="1">
    <citation type="submission" date="2020-10" db="EMBL/GenBank/DDBJ databases">
        <authorList>
            <person name="Gilroy R."/>
        </authorList>
    </citation>
    <scope>NUCLEOTIDE SEQUENCE</scope>
    <source>
        <strain evidence="3">CHK176-22527</strain>
    </source>
</reference>
<evidence type="ECO:0000313" key="3">
    <source>
        <dbReference type="EMBL" id="HIU00091.1"/>
    </source>
</evidence>
<dbReference type="InterPro" id="IPR029063">
    <property type="entry name" value="SAM-dependent_MTases_sf"/>
</dbReference>
<proteinExistence type="predicted"/>
<sequence>MRVIAGKYKGRRLGSPLGNSIRPTTDKVKEALFSMLANEIPESRFLDLFSGTGGIGIEALSRGAEECVFCDISRESLKLLKDNITHCGIEEGVRICAGDYKKNLMNMDEKFDIIFLDPPYGTGMLDECFRLINEHSLLEENGIIVAEHRKEEDLADDLYGFTKLKERKYGIVKLTIYG</sequence>
<keyword evidence="1 3" id="KW-0489">Methyltransferase</keyword>
<dbReference type="SUPFAM" id="SSF53335">
    <property type="entry name" value="S-adenosyl-L-methionine-dependent methyltransferases"/>
    <property type="match status" value="1"/>
</dbReference>
<evidence type="ECO:0000256" key="1">
    <source>
        <dbReference type="ARBA" id="ARBA00022603"/>
    </source>
</evidence>
<dbReference type="Proteomes" id="UP000824159">
    <property type="component" value="Unassembled WGS sequence"/>
</dbReference>
<dbReference type="CDD" id="cd02440">
    <property type="entry name" value="AdoMet_MTases"/>
    <property type="match status" value="1"/>
</dbReference>
<dbReference type="Gene3D" id="3.40.50.150">
    <property type="entry name" value="Vaccinia Virus protein VP39"/>
    <property type="match status" value="1"/>
</dbReference>
<dbReference type="PANTHER" id="PTHR43542:SF1">
    <property type="entry name" value="METHYLTRANSFERASE"/>
    <property type="match status" value="1"/>
</dbReference>
<dbReference type="Pfam" id="PF03602">
    <property type="entry name" value="Cons_hypoth95"/>
    <property type="match status" value="1"/>
</dbReference>
<dbReference type="PANTHER" id="PTHR43542">
    <property type="entry name" value="METHYLTRANSFERASE"/>
    <property type="match status" value="1"/>
</dbReference>
<protein>
    <submittedName>
        <fullName evidence="3">16S rRNA (Guanine(966)-N(2))-methyltransferase RsmD</fullName>
        <ecNumber evidence="3">2.1.1.171</ecNumber>
    </submittedName>
</protein>
<dbReference type="GO" id="GO:0052913">
    <property type="term" value="F:16S rRNA (guanine(966)-N(2))-methyltransferase activity"/>
    <property type="evidence" value="ECO:0007669"/>
    <property type="project" value="UniProtKB-EC"/>
</dbReference>
<dbReference type="PROSITE" id="PS00092">
    <property type="entry name" value="N6_MTASE"/>
    <property type="match status" value="1"/>
</dbReference>
<name>A0A9D1HD80_9FIRM</name>
<evidence type="ECO:0000313" key="4">
    <source>
        <dbReference type="Proteomes" id="UP000824159"/>
    </source>
</evidence>
<dbReference type="InterPro" id="IPR004398">
    <property type="entry name" value="RNA_MeTrfase_RsmD"/>
</dbReference>